<comment type="caution">
    <text evidence="1">The sequence shown here is derived from an EMBL/GenBank/DDBJ whole genome shotgun (WGS) entry which is preliminary data.</text>
</comment>
<dbReference type="EMBL" id="PDUG01000006">
    <property type="protein sequence ID" value="PIC18712.1"/>
    <property type="molecule type" value="Genomic_DNA"/>
</dbReference>
<dbReference type="OrthoDB" id="5860848at2759"/>
<sequence>MPDASTECSLYYPNQCSRIFDDIMSTFEETLVPLEVVPDFEGLFEQKLRRIKMAELLKEPTVRAILDSLKSAREATEKNICIEMAAEVNEEINSVDDDSTSSESDADVVQLMREMHIDKRAARALLPLDTYIPNFNLERTMFEWGTGGPSSKQYELMSYIVKLKRKAARTWFLERASCYMAFRQNQMVWAHSDDEDVMNGFELNKREEDFLIASFLPNEGSVIASDKHCHVDGPSLGKAFLGLDFLTKRNEAFKAFVVKTMAINPLIRERLASNYLYKRMIEVSSLFHSTKELKYNYIRIAWERKFNHMDDYVICLILFIKDKTTNITWEEVEDIIYPKAKEILRAGFKLSFDAEVKTLDEIRAAVPKSC</sequence>
<name>A0A2G5SUT6_9PELO</name>
<keyword evidence="2" id="KW-1185">Reference proteome</keyword>
<proteinExistence type="predicted"/>
<dbReference type="Proteomes" id="UP000230233">
    <property type="component" value="Chromosome X"/>
</dbReference>
<gene>
    <name evidence="1" type="primary">Cnig_chr_X.g24510</name>
    <name evidence="1" type="ORF">B9Z55_024510</name>
</gene>
<accession>A0A2G5SUT6</accession>
<organism evidence="1 2">
    <name type="scientific">Caenorhabditis nigoni</name>
    <dbReference type="NCBI Taxonomy" id="1611254"/>
    <lineage>
        <taxon>Eukaryota</taxon>
        <taxon>Metazoa</taxon>
        <taxon>Ecdysozoa</taxon>
        <taxon>Nematoda</taxon>
        <taxon>Chromadorea</taxon>
        <taxon>Rhabditida</taxon>
        <taxon>Rhabditina</taxon>
        <taxon>Rhabditomorpha</taxon>
        <taxon>Rhabditoidea</taxon>
        <taxon>Rhabditidae</taxon>
        <taxon>Peloderinae</taxon>
        <taxon>Caenorhabditis</taxon>
    </lineage>
</organism>
<reference evidence="2" key="1">
    <citation type="submission" date="2017-10" db="EMBL/GenBank/DDBJ databases">
        <title>Rapid genome shrinkage in a self-fertile nematode reveals novel sperm competition proteins.</title>
        <authorList>
            <person name="Yin D."/>
            <person name="Schwarz E.M."/>
            <person name="Thomas C.G."/>
            <person name="Felde R.L."/>
            <person name="Korf I.F."/>
            <person name="Cutter A.D."/>
            <person name="Schartner C.M."/>
            <person name="Ralston E.J."/>
            <person name="Meyer B.J."/>
            <person name="Haag E.S."/>
        </authorList>
    </citation>
    <scope>NUCLEOTIDE SEQUENCE [LARGE SCALE GENOMIC DNA]</scope>
    <source>
        <strain evidence="2">JU1422</strain>
    </source>
</reference>
<evidence type="ECO:0000313" key="1">
    <source>
        <dbReference type="EMBL" id="PIC18712.1"/>
    </source>
</evidence>
<evidence type="ECO:0000313" key="2">
    <source>
        <dbReference type="Proteomes" id="UP000230233"/>
    </source>
</evidence>
<protein>
    <submittedName>
        <fullName evidence="1">Uncharacterized protein</fullName>
    </submittedName>
</protein>
<dbReference type="AlphaFoldDB" id="A0A2G5SUT6"/>